<evidence type="ECO:0000256" key="5">
    <source>
        <dbReference type="ARBA" id="ARBA00022806"/>
    </source>
</evidence>
<dbReference type="InterPro" id="IPR000212">
    <property type="entry name" value="DNA_helicase_UvrD/REP"/>
</dbReference>
<evidence type="ECO:0000256" key="9">
    <source>
        <dbReference type="ARBA" id="ARBA00034617"/>
    </source>
</evidence>
<dbReference type="GO" id="GO:0003677">
    <property type="term" value="F:DNA binding"/>
    <property type="evidence" value="ECO:0007669"/>
    <property type="project" value="InterPro"/>
</dbReference>
<dbReference type="EMBL" id="JAAXPC010000012">
    <property type="protein sequence ID" value="NKY03852.1"/>
    <property type="molecule type" value="Genomic_DNA"/>
</dbReference>
<keyword evidence="8" id="KW-0413">Isomerase</keyword>
<comment type="catalytic activity">
    <reaction evidence="11">
        <text>ATP + H2O = ADP + phosphate + H(+)</text>
        <dbReference type="Rhea" id="RHEA:13065"/>
        <dbReference type="ChEBI" id="CHEBI:15377"/>
        <dbReference type="ChEBI" id="CHEBI:15378"/>
        <dbReference type="ChEBI" id="CHEBI:30616"/>
        <dbReference type="ChEBI" id="CHEBI:43474"/>
        <dbReference type="ChEBI" id="CHEBI:456216"/>
        <dbReference type="EC" id="5.6.2.4"/>
    </reaction>
</comment>
<dbReference type="InterPro" id="IPR014016">
    <property type="entry name" value="UvrD-like_ATP-bd"/>
</dbReference>
<keyword evidence="7" id="KW-0234">DNA repair</keyword>
<dbReference type="Gene3D" id="3.40.50.300">
    <property type="entry name" value="P-loop containing nucleotide triphosphate hydrolases"/>
    <property type="match status" value="2"/>
</dbReference>
<comment type="caution">
    <text evidence="14">The sequence shown here is derived from an EMBL/GenBank/DDBJ whole genome shotgun (WGS) entry which is preliminary data.</text>
</comment>
<dbReference type="InterPro" id="IPR027417">
    <property type="entry name" value="P-loop_NTPase"/>
</dbReference>
<evidence type="ECO:0000259" key="13">
    <source>
        <dbReference type="PROSITE" id="PS51198"/>
    </source>
</evidence>
<organism evidence="14 15">
    <name type="scientific">Gordonia polyisoprenivorans</name>
    <dbReference type="NCBI Taxonomy" id="84595"/>
    <lineage>
        <taxon>Bacteria</taxon>
        <taxon>Bacillati</taxon>
        <taxon>Actinomycetota</taxon>
        <taxon>Actinomycetes</taxon>
        <taxon>Mycobacteriales</taxon>
        <taxon>Gordoniaceae</taxon>
        <taxon>Gordonia</taxon>
    </lineage>
</organism>
<dbReference type="Pfam" id="PF00580">
    <property type="entry name" value="UvrD-helicase"/>
    <property type="match status" value="1"/>
</dbReference>
<evidence type="ECO:0000256" key="4">
    <source>
        <dbReference type="ARBA" id="ARBA00022801"/>
    </source>
</evidence>
<evidence type="ECO:0000256" key="2">
    <source>
        <dbReference type="ARBA" id="ARBA00022741"/>
    </source>
</evidence>
<evidence type="ECO:0000256" key="3">
    <source>
        <dbReference type="ARBA" id="ARBA00022763"/>
    </source>
</evidence>
<dbReference type="Gene3D" id="1.10.10.160">
    <property type="match status" value="1"/>
</dbReference>
<proteinExistence type="inferred from homology"/>
<accession>A0A846WQI1</accession>
<dbReference type="GO" id="GO:0043138">
    <property type="term" value="F:3'-5' DNA helicase activity"/>
    <property type="evidence" value="ECO:0007669"/>
    <property type="project" value="UniProtKB-EC"/>
</dbReference>
<evidence type="ECO:0000313" key="14">
    <source>
        <dbReference type="EMBL" id="NKY03852.1"/>
    </source>
</evidence>
<dbReference type="PROSITE" id="PS51198">
    <property type="entry name" value="UVRD_HELICASE_ATP_BIND"/>
    <property type="match status" value="1"/>
</dbReference>
<dbReference type="InterPro" id="IPR013986">
    <property type="entry name" value="DExx_box_DNA_helicase_dom_sf"/>
</dbReference>
<dbReference type="Pfam" id="PF13361">
    <property type="entry name" value="UvrD_C"/>
    <property type="match status" value="1"/>
</dbReference>
<evidence type="ECO:0000256" key="11">
    <source>
        <dbReference type="ARBA" id="ARBA00048988"/>
    </source>
</evidence>
<dbReference type="GO" id="GO:0033202">
    <property type="term" value="C:DNA helicase complex"/>
    <property type="evidence" value="ECO:0007669"/>
    <property type="project" value="TreeGrafter"/>
</dbReference>
<sequence>MLEPTASQIQIRDHTARDLLVIAPAGCGKTEALALRVQGLLQRHDIVAPQKVLVVTFSNRARDNIRERLRSYLGTGQLRNYVSVVNFHGLSARIFKAHANVIGLSPDLAIPESDWVSTECRRRNFDFPVSNRVKDALRIAKQEMRNDAEVQEVLSTNREMAALQLERDRIDSEQLTYDDLPRVAELILSVEPVAELYRSHFGAVIVDEFQDLTPQQLRIVNRIGYARTTYGGDLAQGIYGFAGANPTAIQAVIRAECSEIVEFAESHRSSPAVLGAVNSLIPLTGGTKLTSADPASWPHGGLFAIAAFSTAEVEAERVANLANRIAGQVSGHRIAIMARTVPRRRFVEGALSEIGVEFLRWDDGVLDTDTARVVRAMLSKFDVDGYNAAADRVEYLRVASGLETIADAATRESVVDALGWCYEQLREGAAPEDIRSRIRVGDESTLVTMPGIHVLTGHIGKGQQFDWAIIIGAEDGAIPDFRAKTPELQAEEARVLSVMISRARHGAIVTYAREVEAQTGKRRPREGSPFFAQLSTANPLRGPTIREWMDSADWTAIAAR</sequence>
<evidence type="ECO:0000256" key="1">
    <source>
        <dbReference type="ARBA" id="ARBA00009922"/>
    </source>
</evidence>
<evidence type="ECO:0000256" key="8">
    <source>
        <dbReference type="ARBA" id="ARBA00023235"/>
    </source>
</evidence>
<name>A0A846WQI1_9ACTN</name>
<evidence type="ECO:0000256" key="6">
    <source>
        <dbReference type="ARBA" id="ARBA00022840"/>
    </source>
</evidence>
<evidence type="ECO:0000256" key="10">
    <source>
        <dbReference type="ARBA" id="ARBA00034808"/>
    </source>
</evidence>
<dbReference type="AlphaFoldDB" id="A0A846WQI1"/>
<dbReference type="PANTHER" id="PTHR11070:SF59">
    <property type="entry name" value="DNA 3'-5' HELICASE"/>
    <property type="match status" value="1"/>
</dbReference>
<dbReference type="PANTHER" id="PTHR11070">
    <property type="entry name" value="UVRD / RECB / PCRA DNA HELICASE FAMILY MEMBER"/>
    <property type="match status" value="1"/>
</dbReference>
<evidence type="ECO:0000256" key="7">
    <source>
        <dbReference type="ARBA" id="ARBA00023204"/>
    </source>
</evidence>
<reference evidence="14 15" key="1">
    <citation type="submission" date="2020-04" db="EMBL/GenBank/DDBJ databases">
        <title>MicrobeNet Type strains.</title>
        <authorList>
            <person name="Nicholson A.C."/>
        </authorList>
    </citation>
    <scope>NUCLEOTIDE SEQUENCE [LARGE SCALE GENOMIC DNA]</scope>
    <source>
        <strain evidence="14 15">ATCC BAA-14</strain>
    </source>
</reference>
<dbReference type="RefSeq" id="WP_006367732.1">
    <property type="nucleotide sequence ID" value="NZ_JAAXPC010000012.1"/>
</dbReference>
<dbReference type="InterPro" id="IPR014017">
    <property type="entry name" value="DNA_helicase_UvrD-like_C"/>
</dbReference>
<dbReference type="EC" id="5.6.2.4" evidence="10"/>
<dbReference type="SUPFAM" id="SSF52540">
    <property type="entry name" value="P-loop containing nucleoside triphosphate hydrolases"/>
    <property type="match status" value="1"/>
</dbReference>
<comment type="catalytic activity">
    <reaction evidence="9">
        <text>Couples ATP hydrolysis with the unwinding of duplex DNA by translocating in the 3'-5' direction.</text>
        <dbReference type="EC" id="5.6.2.4"/>
    </reaction>
</comment>
<dbReference type="GO" id="GO:0005829">
    <property type="term" value="C:cytosol"/>
    <property type="evidence" value="ECO:0007669"/>
    <property type="project" value="TreeGrafter"/>
</dbReference>
<keyword evidence="4 12" id="KW-0378">Hydrolase</keyword>
<dbReference type="GO" id="GO:0016787">
    <property type="term" value="F:hydrolase activity"/>
    <property type="evidence" value="ECO:0007669"/>
    <property type="project" value="UniProtKB-UniRule"/>
</dbReference>
<keyword evidence="3" id="KW-0227">DNA damage</keyword>
<feature type="domain" description="UvrD-like helicase ATP-binding" evidence="13">
    <location>
        <begin position="2"/>
        <end position="270"/>
    </location>
</feature>
<evidence type="ECO:0000256" key="12">
    <source>
        <dbReference type="PROSITE-ProRule" id="PRU00560"/>
    </source>
</evidence>
<dbReference type="Proteomes" id="UP000563898">
    <property type="component" value="Unassembled WGS sequence"/>
</dbReference>
<keyword evidence="5 12" id="KW-0347">Helicase</keyword>
<protein>
    <recommendedName>
        <fullName evidence="10">DNA 3'-5' helicase</fullName>
        <ecNumber evidence="10">5.6.2.4</ecNumber>
    </recommendedName>
</protein>
<keyword evidence="2 12" id="KW-0547">Nucleotide-binding</keyword>
<dbReference type="GO" id="GO:0000725">
    <property type="term" value="P:recombinational repair"/>
    <property type="evidence" value="ECO:0007669"/>
    <property type="project" value="TreeGrafter"/>
</dbReference>
<comment type="similarity">
    <text evidence="1">Belongs to the helicase family. UvrD subfamily.</text>
</comment>
<dbReference type="GO" id="GO:0005524">
    <property type="term" value="F:ATP binding"/>
    <property type="evidence" value="ECO:0007669"/>
    <property type="project" value="UniProtKB-UniRule"/>
</dbReference>
<evidence type="ECO:0000313" key="15">
    <source>
        <dbReference type="Proteomes" id="UP000563898"/>
    </source>
</evidence>
<feature type="binding site" evidence="12">
    <location>
        <begin position="23"/>
        <end position="30"/>
    </location>
    <ligand>
        <name>ATP</name>
        <dbReference type="ChEBI" id="CHEBI:30616"/>
    </ligand>
</feature>
<keyword evidence="6 12" id="KW-0067">ATP-binding</keyword>
<gene>
    <name evidence="14" type="ORF">HGA05_19975</name>
</gene>